<name>A0A820LJW9_9BILA</name>
<gene>
    <name evidence="1" type="ORF">UXM345_LOCUS36378</name>
</gene>
<dbReference type="Proteomes" id="UP000663842">
    <property type="component" value="Unassembled WGS sequence"/>
</dbReference>
<evidence type="ECO:0000313" key="1">
    <source>
        <dbReference type="EMBL" id="CAF4358612.1"/>
    </source>
</evidence>
<comment type="caution">
    <text evidence="1">The sequence shown here is derived from an EMBL/GenBank/DDBJ whole genome shotgun (WGS) entry which is preliminary data.</text>
</comment>
<accession>A0A820LJW9</accession>
<reference evidence="1" key="1">
    <citation type="submission" date="2021-02" db="EMBL/GenBank/DDBJ databases">
        <authorList>
            <person name="Nowell W R."/>
        </authorList>
    </citation>
    <scope>NUCLEOTIDE SEQUENCE</scope>
</reference>
<dbReference type="AlphaFoldDB" id="A0A820LJW9"/>
<organism evidence="1 2">
    <name type="scientific">Rotaria magnacalcarata</name>
    <dbReference type="NCBI Taxonomy" id="392030"/>
    <lineage>
        <taxon>Eukaryota</taxon>
        <taxon>Metazoa</taxon>
        <taxon>Spiralia</taxon>
        <taxon>Gnathifera</taxon>
        <taxon>Rotifera</taxon>
        <taxon>Eurotatoria</taxon>
        <taxon>Bdelloidea</taxon>
        <taxon>Philodinida</taxon>
        <taxon>Philodinidae</taxon>
        <taxon>Rotaria</taxon>
    </lineage>
</organism>
<protein>
    <submittedName>
        <fullName evidence="1">Uncharacterized protein</fullName>
    </submittedName>
</protein>
<evidence type="ECO:0000313" key="2">
    <source>
        <dbReference type="Proteomes" id="UP000663842"/>
    </source>
</evidence>
<feature type="non-terminal residue" evidence="1">
    <location>
        <position position="30"/>
    </location>
</feature>
<sequence>MKSKDLRKVVMRMTDDGISSRQIAKELRNV</sequence>
<dbReference type="EMBL" id="CAJOBF010016935">
    <property type="protein sequence ID" value="CAF4358612.1"/>
    <property type="molecule type" value="Genomic_DNA"/>
</dbReference>
<proteinExistence type="predicted"/>